<proteinExistence type="predicted"/>
<gene>
    <name evidence="1" type="ORF">KZO77_01720</name>
</gene>
<keyword evidence="2" id="KW-1185">Reference proteome</keyword>
<name>A0ABS6Y3I0_9BACT</name>
<accession>A0ABS6Y3I0</accession>
<dbReference type="RefSeq" id="WP_219432606.1">
    <property type="nucleotide sequence ID" value="NZ_JAHXCP010000001.1"/>
</dbReference>
<evidence type="ECO:0000313" key="2">
    <source>
        <dbReference type="Proteomes" id="UP000812077"/>
    </source>
</evidence>
<reference evidence="1 2" key="1">
    <citation type="submission" date="2021-07" db="EMBL/GenBank/DDBJ databases">
        <title>Genomic diversity and antimicrobial resistance of Prevotella spp. isolated from chronic lung disease airways.</title>
        <authorList>
            <person name="Webb K.A."/>
            <person name="Olagoke O.S."/>
            <person name="Baird T."/>
            <person name="Neill J."/>
            <person name="Pham A."/>
            <person name="Wells T.J."/>
            <person name="Ramsay K.A."/>
            <person name="Bell S.C."/>
            <person name="Sarovich D.S."/>
            <person name="Price E.P."/>
        </authorList>
    </citation>
    <scope>NUCLEOTIDE SEQUENCE [LARGE SCALE GENOMIC DNA]</scope>
    <source>
        <strain evidence="1 2">SCHI0027.S.6</strain>
    </source>
</reference>
<protein>
    <submittedName>
        <fullName evidence="1">Uncharacterized protein</fullName>
    </submittedName>
</protein>
<comment type="caution">
    <text evidence="1">The sequence shown here is derived from an EMBL/GenBank/DDBJ whole genome shotgun (WGS) entry which is preliminary data.</text>
</comment>
<sequence length="182" mass="21369">MEVTLKAGDSLNIPEGCKAVIKDNVVVFEREEKEDMREFKDGDVLHSTYDSVVLIFKDYTDSTYFSSHYNCSGVGNNMWRICCFRHATEEEKQLLFNKMEEQGLKWNAEEKRVENIRWRATAGKSYFIFTSDFDSSCFTECFATSDTRFYNCGNYFQTKEHAEEAARRVKETLRKYHEEIGE</sequence>
<evidence type="ECO:0000313" key="1">
    <source>
        <dbReference type="EMBL" id="MBW4753759.1"/>
    </source>
</evidence>
<organism evidence="1 2">
    <name type="scientific">Prevotella melaninogenica</name>
    <dbReference type="NCBI Taxonomy" id="28132"/>
    <lineage>
        <taxon>Bacteria</taxon>
        <taxon>Pseudomonadati</taxon>
        <taxon>Bacteroidota</taxon>
        <taxon>Bacteroidia</taxon>
        <taxon>Bacteroidales</taxon>
        <taxon>Prevotellaceae</taxon>
        <taxon>Prevotella</taxon>
    </lineage>
</organism>
<dbReference type="EMBL" id="JAHXCP010000001">
    <property type="protein sequence ID" value="MBW4753759.1"/>
    <property type="molecule type" value="Genomic_DNA"/>
</dbReference>
<dbReference type="Proteomes" id="UP000812077">
    <property type="component" value="Unassembled WGS sequence"/>
</dbReference>